<evidence type="ECO:0000313" key="2">
    <source>
        <dbReference type="Proteomes" id="UP000814140"/>
    </source>
</evidence>
<proteinExistence type="predicted"/>
<keyword evidence="2" id="KW-1185">Reference proteome</keyword>
<dbReference type="EMBL" id="MU277204">
    <property type="protein sequence ID" value="KAI0063154.1"/>
    <property type="molecule type" value="Genomic_DNA"/>
</dbReference>
<protein>
    <submittedName>
        <fullName evidence="1">Uncharacterized protein</fullName>
    </submittedName>
</protein>
<name>A0ACB8T334_9AGAM</name>
<reference evidence="1" key="1">
    <citation type="submission" date="2021-03" db="EMBL/GenBank/DDBJ databases">
        <authorList>
            <consortium name="DOE Joint Genome Institute"/>
            <person name="Ahrendt S."/>
            <person name="Looney B.P."/>
            <person name="Miyauchi S."/>
            <person name="Morin E."/>
            <person name="Drula E."/>
            <person name="Courty P.E."/>
            <person name="Chicoki N."/>
            <person name="Fauchery L."/>
            <person name="Kohler A."/>
            <person name="Kuo A."/>
            <person name="Labutti K."/>
            <person name="Pangilinan J."/>
            <person name="Lipzen A."/>
            <person name="Riley R."/>
            <person name="Andreopoulos W."/>
            <person name="He G."/>
            <person name="Johnson J."/>
            <person name="Barry K.W."/>
            <person name="Grigoriev I.V."/>
            <person name="Nagy L."/>
            <person name="Hibbett D."/>
            <person name="Henrissat B."/>
            <person name="Matheny P.B."/>
            <person name="Labbe J."/>
            <person name="Martin F."/>
        </authorList>
    </citation>
    <scope>NUCLEOTIDE SEQUENCE</scope>
    <source>
        <strain evidence="1">HHB10654</strain>
    </source>
</reference>
<comment type="caution">
    <text evidence="1">The sequence shown here is derived from an EMBL/GenBank/DDBJ whole genome shotgun (WGS) entry which is preliminary data.</text>
</comment>
<dbReference type="Proteomes" id="UP000814140">
    <property type="component" value="Unassembled WGS sequence"/>
</dbReference>
<organism evidence="1 2">
    <name type="scientific">Artomyces pyxidatus</name>
    <dbReference type="NCBI Taxonomy" id="48021"/>
    <lineage>
        <taxon>Eukaryota</taxon>
        <taxon>Fungi</taxon>
        <taxon>Dikarya</taxon>
        <taxon>Basidiomycota</taxon>
        <taxon>Agaricomycotina</taxon>
        <taxon>Agaricomycetes</taxon>
        <taxon>Russulales</taxon>
        <taxon>Auriscalpiaceae</taxon>
        <taxon>Artomyces</taxon>
    </lineage>
</organism>
<sequence length="308" mass="33737">MAFFSRPPPSQWQATPNCLITNTNGPPGAVYGNQLVHPSQTSEDTVVIRLSKMWGCANPLVLNIPDNAVYVRADWARVAGYSGWTFVPDPAMLARILRALQQLKALKINAPWDAVVPKQTSYSYVFVPFALGDTEITRKSSKGAGIGPNGLLMHMRMSQSQLNVLIPNSQAVPRACGALGQGPPSTFTSYYPPYADFPALQHSCHPYFVIYAAVQHLELRQNLTDAQLQVYSNLRAIVALWDDLKEYPVDVGYGKPGWTPGKRSHHILAQPDGLSAVASGSNIPAKRAAPDNSVDDESLGSYTRYKRE</sequence>
<accession>A0ACB8T334</accession>
<gene>
    <name evidence="1" type="ORF">BV25DRAFT_1915478</name>
</gene>
<reference evidence="1" key="2">
    <citation type="journal article" date="2022" name="New Phytol.">
        <title>Evolutionary transition to the ectomycorrhizal habit in the genomes of a hyperdiverse lineage of mushroom-forming fungi.</title>
        <authorList>
            <person name="Looney B."/>
            <person name="Miyauchi S."/>
            <person name="Morin E."/>
            <person name="Drula E."/>
            <person name="Courty P.E."/>
            <person name="Kohler A."/>
            <person name="Kuo A."/>
            <person name="LaButti K."/>
            <person name="Pangilinan J."/>
            <person name="Lipzen A."/>
            <person name="Riley R."/>
            <person name="Andreopoulos W."/>
            <person name="He G."/>
            <person name="Johnson J."/>
            <person name="Nolan M."/>
            <person name="Tritt A."/>
            <person name="Barry K.W."/>
            <person name="Grigoriev I.V."/>
            <person name="Nagy L.G."/>
            <person name="Hibbett D."/>
            <person name="Henrissat B."/>
            <person name="Matheny P.B."/>
            <person name="Labbe J."/>
            <person name="Martin F.M."/>
        </authorList>
    </citation>
    <scope>NUCLEOTIDE SEQUENCE</scope>
    <source>
        <strain evidence="1">HHB10654</strain>
    </source>
</reference>
<evidence type="ECO:0000313" key="1">
    <source>
        <dbReference type="EMBL" id="KAI0063154.1"/>
    </source>
</evidence>